<evidence type="ECO:0000313" key="2">
    <source>
        <dbReference type="Proteomes" id="UP000018936"/>
    </source>
</evidence>
<name>V8PJE0_OPHHA</name>
<organism evidence="1 2">
    <name type="scientific">Ophiophagus hannah</name>
    <name type="common">King cobra</name>
    <name type="synonym">Naja hannah</name>
    <dbReference type="NCBI Taxonomy" id="8665"/>
    <lineage>
        <taxon>Eukaryota</taxon>
        <taxon>Metazoa</taxon>
        <taxon>Chordata</taxon>
        <taxon>Craniata</taxon>
        <taxon>Vertebrata</taxon>
        <taxon>Euteleostomi</taxon>
        <taxon>Lepidosauria</taxon>
        <taxon>Squamata</taxon>
        <taxon>Bifurcata</taxon>
        <taxon>Unidentata</taxon>
        <taxon>Episquamata</taxon>
        <taxon>Toxicofera</taxon>
        <taxon>Serpentes</taxon>
        <taxon>Colubroidea</taxon>
        <taxon>Elapidae</taxon>
        <taxon>Elapinae</taxon>
        <taxon>Ophiophagus</taxon>
    </lineage>
</organism>
<protein>
    <submittedName>
        <fullName evidence="1">Bridging integrator 2</fullName>
    </submittedName>
</protein>
<feature type="non-terminal residue" evidence="1">
    <location>
        <position position="1"/>
    </location>
</feature>
<dbReference type="Proteomes" id="UP000018936">
    <property type="component" value="Unassembled WGS sequence"/>
</dbReference>
<proteinExistence type="predicted"/>
<comment type="caution">
    <text evidence="1">The sequence shown here is derived from an EMBL/GenBank/DDBJ whole genome shotgun (WGS) entry which is preliminary data.</text>
</comment>
<dbReference type="AlphaFoldDB" id="V8PJE0"/>
<accession>V8PJE0</accession>
<gene>
    <name evidence="1" type="primary">BIN2</name>
    <name evidence="1" type="ORF">L345_00095</name>
</gene>
<reference evidence="1 2" key="1">
    <citation type="journal article" date="2013" name="Proc. Natl. Acad. Sci. U.S.A.">
        <title>The king cobra genome reveals dynamic gene evolution and adaptation in the snake venom system.</title>
        <authorList>
            <person name="Vonk F.J."/>
            <person name="Casewell N.R."/>
            <person name="Henkel C.V."/>
            <person name="Heimberg A.M."/>
            <person name="Jansen H.J."/>
            <person name="McCleary R.J."/>
            <person name="Kerkkamp H.M."/>
            <person name="Vos R.A."/>
            <person name="Guerreiro I."/>
            <person name="Calvete J.J."/>
            <person name="Wuster W."/>
            <person name="Woods A.E."/>
            <person name="Logan J.M."/>
            <person name="Harrison R.A."/>
            <person name="Castoe T.A."/>
            <person name="de Koning A.P."/>
            <person name="Pollock D.D."/>
            <person name="Yandell M."/>
            <person name="Calderon D."/>
            <person name="Renjifo C."/>
            <person name="Currier R.B."/>
            <person name="Salgado D."/>
            <person name="Pla D."/>
            <person name="Sanz L."/>
            <person name="Hyder A.S."/>
            <person name="Ribeiro J.M."/>
            <person name="Arntzen J.W."/>
            <person name="van den Thillart G.E."/>
            <person name="Boetzer M."/>
            <person name="Pirovano W."/>
            <person name="Dirks R.P."/>
            <person name="Spaink H.P."/>
            <person name="Duboule D."/>
            <person name="McGlinn E."/>
            <person name="Kini R.M."/>
            <person name="Richardson M.K."/>
        </authorList>
    </citation>
    <scope>NUCLEOTIDE SEQUENCE</scope>
    <source>
        <tissue evidence="1">Blood</tissue>
    </source>
</reference>
<keyword evidence="2" id="KW-1185">Reference proteome</keyword>
<evidence type="ECO:0000313" key="1">
    <source>
        <dbReference type="EMBL" id="ETE74066.1"/>
    </source>
</evidence>
<sequence>MLKTEVAQQDTAMAEGKTGGAGLFAKRVQKQLSRAQEKGRGDGLSNLISPRDTSGFCLTSGWVGWVWPE</sequence>
<dbReference type="EMBL" id="AZIM01000009">
    <property type="protein sequence ID" value="ETE74066.1"/>
    <property type="molecule type" value="Genomic_DNA"/>
</dbReference>